<dbReference type="EMBL" id="JACEFF010000481">
    <property type="protein sequence ID" value="KAH9636737.1"/>
    <property type="molecule type" value="Genomic_DNA"/>
</dbReference>
<evidence type="ECO:0000313" key="3">
    <source>
        <dbReference type="Proteomes" id="UP000814243"/>
    </source>
</evidence>
<evidence type="ECO:0000256" key="1">
    <source>
        <dbReference type="SAM" id="MobiDB-lite"/>
    </source>
</evidence>
<sequence length="174" mass="19360">MKSLSCFCDSTCEHFKIGTIDYSSKTKLYVDDVYAESEISETENDNEPIEPGCENSNHQTDNNFLQDMAVAGPFCDMKDKYKSGDYVLERIESESELNLEEPEPATAMDFEGQSTSTSFAKEQPITSTPKRSKSGIEASFAKILEYSSGGTKNNQIIQAIAEMVCRDSLPFKLV</sequence>
<gene>
    <name evidence="2" type="ORF">HF086_007635</name>
</gene>
<accession>A0A922SFS5</accession>
<evidence type="ECO:0000313" key="2">
    <source>
        <dbReference type="EMBL" id="KAH9636737.1"/>
    </source>
</evidence>
<dbReference type="Proteomes" id="UP000814243">
    <property type="component" value="Unassembled WGS sequence"/>
</dbReference>
<feature type="region of interest" description="Disordered" evidence="1">
    <location>
        <begin position="38"/>
        <end position="57"/>
    </location>
</feature>
<proteinExistence type="predicted"/>
<comment type="caution">
    <text evidence="2">The sequence shown here is derived from an EMBL/GenBank/DDBJ whole genome shotgun (WGS) entry which is preliminary data.</text>
</comment>
<dbReference type="AlphaFoldDB" id="A0A922SFS5"/>
<feature type="compositionally biased region" description="Acidic residues" evidence="1">
    <location>
        <begin position="38"/>
        <end position="48"/>
    </location>
</feature>
<organism evidence="2 3">
    <name type="scientific">Spodoptera exigua</name>
    <name type="common">Beet armyworm</name>
    <name type="synonym">Noctua fulgens</name>
    <dbReference type="NCBI Taxonomy" id="7107"/>
    <lineage>
        <taxon>Eukaryota</taxon>
        <taxon>Metazoa</taxon>
        <taxon>Ecdysozoa</taxon>
        <taxon>Arthropoda</taxon>
        <taxon>Hexapoda</taxon>
        <taxon>Insecta</taxon>
        <taxon>Pterygota</taxon>
        <taxon>Neoptera</taxon>
        <taxon>Endopterygota</taxon>
        <taxon>Lepidoptera</taxon>
        <taxon>Glossata</taxon>
        <taxon>Ditrysia</taxon>
        <taxon>Noctuoidea</taxon>
        <taxon>Noctuidae</taxon>
        <taxon>Amphipyrinae</taxon>
        <taxon>Spodoptera</taxon>
    </lineage>
</organism>
<reference evidence="2" key="1">
    <citation type="journal article" date="2021" name="G3 (Bethesda)">
        <title>Genome and transcriptome analysis of the beet armyworm Spodoptera exigua reveals targets for pest control. .</title>
        <authorList>
            <person name="Simon S."/>
            <person name="Breeschoten T."/>
            <person name="Jansen H.J."/>
            <person name="Dirks R.P."/>
            <person name="Schranz M.E."/>
            <person name="Ros V.I.D."/>
        </authorList>
    </citation>
    <scope>NUCLEOTIDE SEQUENCE</scope>
    <source>
        <strain evidence="2">TB_SE_WUR_2020</strain>
    </source>
</reference>
<name>A0A922SFS5_SPOEX</name>
<protein>
    <submittedName>
        <fullName evidence="2">Uncharacterized protein</fullName>
    </submittedName>
</protein>